<name>A0A2P2R5B6_RHIMU</name>
<sequence>MRLMNHYNVFMMRFNAPCELDLACLLHKQVWVPIIIFVSLFFKLSKQYPIH</sequence>
<keyword evidence="1" id="KW-0812">Transmembrane</keyword>
<feature type="transmembrane region" description="Helical" evidence="1">
    <location>
        <begin position="20"/>
        <end position="42"/>
    </location>
</feature>
<reference evidence="2" key="1">
    <citation type="submission" date="2018-02" db="EMBL/GenBank/DDBJ databases">
        <title>Rhizophora mucronata_Transcriptome.</title>
        <authorList>
            <person name="Meera S.P."/>
            <person name="Sreeshan A."/>
            <person name="Augustine A."/>
        </authorList>
    </citation>
    <scope>NUCLEOTIDE SEQUENCE</scope>
    <source>
        <tissue evidence="2">Leaf</tissue>
    </source>
</reference>
<evidence type="ECO:0000256" key="1">
    <source>
        <dbReference type="SAM" id="Phobius"/>
    </source>
</evidence>
<dbReference type="EMBL" id="GGEC01093906">
    <property type="protein sequence ID" value="MBX74390.1"/>
    <property type="molecule type" value="Transcribed_RNA"/>
</dbReference>
<protein>
    <submittedName>
        <fullName evidence="2">Uncharacterized protein</fullName>
    </submittedName>
</protein>
<keyword evidence="1" id="KW-1133">Transmembrane helix</keyword>
<keyword evidence="1" id="KW-0472">Membrane</keyword>
<organism evidence="2">
    <name type="scientific">Rhizophora mucronata</name>
    <name type="common">Asiatic mangrove</name>
    <dbReference type="NCBI Taxonomy" id="61149"/>
    <lineage>
        <taxon>Eukaryota</taxon>
        <taxon>Viridiplantae</taxon>
        <taxon>Streptophyta</taxon>
        <taxon>Embryophyta</taxon>
        <taxon>Tracheophyta</taxon>
        <taxon>Spermatophyta</taxon>
        <taxon>Magnoliopsida</taxon>
        <taxon>eudicotyledons</taxon>
        <taxon>Gunneridae</taxon>
        <taxon>Pentapetalae</taxon>
        <taxon>rosids</taxon>
        <taxon>fabids</taxon>
        <taxon>Malpighiales</taxon>
        <taxon>Rhizophoraceae</taxon>
        <taxon>Rhizophora</taxon>
    </lineage>
</organism>
<proteinExistence type="predicted"/>
<accession>A0A2P2R5B6</accession>
<dbReference type="AlphaFoldDB" id="A0A2P2R5B6"/>
<evidence type="ECO:0000313" key="2">
    <source>
        <dbReference type="EMBL" id="MBX74390.1"/>
    </source>
</evidence>